<reference evidence="5 6" key="1">
    <citation type="journal article" date="2015" name="Genome Announc.">
        <title>Genome Sequence of Mushroom Soft-Rot Pathogen Janthinobacterium agaricidamnosum.</title>
        <authorList>
            <person name="Graupner K."/>
            <person name="Lackner G."/>
            <person name="Hertweck C."/>
        </authorList>
    </citation>
    <scope>NUCLEOTIDE SEQUENCE [LARGE SCALE GENOMIC DNA]</scope>
    <source>
        <strain evidence="6">NBRC 102515 / DSM 9628</strain>
    </source>
</reference>
<keyword evidence="6" id="KW-1185">Reference proteome</keyword>
<dbReference type="PANTHER" id="PTHR33204:SF17">
    <property type="entry name" value="TRANSCRIPTIONAL REGULATORY PROTEIN"/>
    <property type="match status" value="1"/>
</dbReference>
<gene>
    <name evidence="5" type="ORF">GJA_3574</name>
</gene>
<dbReference type="AlphaFoldDB" id="W0V5S9"/>
<dbReference type="PANTHER" id="PTHR33204">
    <property type="entry name" value="TRANSCRIPTIONAL REGULATOR, MARR FAMILY"/>
    <property type="match status" value="1"/>
</dbReference>
<dbReference type="PROSITE" id="PS51118">
    <property type="entry name" value="HTH_HXLR"/>
    <property type="match status" value="1"/>
</dbReference>
<name>W0V5S9_9BURK</name>
<dbReference type="KEGG" id="jag:GJA_3574"/>
<evidence type="ECO:0000256" key="2">
    <source>
        <dbReference type="ARBA" id="ARBA00023125"/>
    </source>
</evidence>
<dbReference type="eggNOG" id="COG1733">
    <property type="taxonomic scope" value="Bacteria"/>
</dbReference>
<organism evidence="5 6">
    <name type="scientific">Janthinobacterium agaricidamnosum NBRC 102515 = DSM 9628</name>
    <dbReference type="NCBI Taxonomy" id="1349767"/>
    <lineage>
        <taxon>Bacteria</taxon>
        <taxon>Pseudomonadati</taxon>
        <taxon>Pseudomonadota</taxon>
        <taxon>Betaproteobacteria</taxon>
        <taxon>Burkholderiales</taxon>
        <taxon>Oxalobacteraceae</taxon>
        <taxon>Janthinobacterium</taxon>
    </lineage>
</organism>
<keyword evidence="2" id="KW-0238">DNA-binding</keyword>
<feature type="domain" description="HTH hxlR-type" evidence="4">
    <location>
        <begin position="11"/>
        <end position="108"/>
    </location>
</feature>
<dbReference type="SUPFAM" id="SSF46785">
    <property type="entry name" value="Winged helix' DNA-binding domain"/>
    <property type="match status" value="1"/>
</dbReference>
<protein>
    <submittedName>
        <fullName evidence="5">Uncharacterized domain protein</fullName>
    </submittedName>
</protein>
<dbReference type="OrthoDB" id="9807069at2"/>
<evidence type="ECO:0000259" key="4">
    <source>
        <dbReference type="PROSITE" id="PS51118"/>
    </source>
</evidence>
<evidence type="ECO:0000313" key="6">
    <source>
        <dbReference type="Proteomes" id="UP000027604"/>
    </source>
</evidence>
<accession>W0V5S9</accession>
<evidence type="ECO:0000256" key="1">
    <source>
        <dbReference type="ARBA" id="ARBA00023015"/>
    </source>
</evidence>
<proteinExistence type="predicted"/>
<dbReference type="Proteomes" id="UP000027604">
    <property type="component" value="Chromosome I"/>
</dbReference>
<dbReference type="Pfam" id="PF01638">
    <property type="entry name" value="HxlR"/>
    <property type="match status" value="1"/>
</dbReference>
<keyword evidence="1" id="KW-0805">Transcription regulation</keyword>
<evidence type="ECO:0000313" key="5">
    <source>
        <dbReference type="EMBL" id="CDG84189.1"/>
    </source>
</evidence>
<evidence type="ECO:0000256" key="3">
    <source>
        <dbReference type="ARBA" id="ARBA00023163"/>
    </source>
</evidence>
<dbReference type="InterPro" id="IPR036390">
    <property type="entry name" value="WH_DNA-bd_sf"/>
</dbReference>
<dbReference type="PATRIC" id="fig|1349767.4.peg.169"/>
<dbReference type="RefSeq" id="WP_051780999.1">
    <property type="nucleotide sequence ID" value="NZ_BCTH01000067.1"/>
</dbReference>
<dbReference type="InterPro" id="IPR002577">
    <property type="entry name" value="HTH_HxlR"/>
</dbReference>
<dbReference type="STRING" id="1349767.GJA_3574"/>
<dbReference type="HOGENOM" id="CLU_111585_0_0_4"/>
<dbReference type="Gene3D" id="1.10.10.10">
    <property type="entry name" value="Winged helix-like DNA-binding domain superfamily/Winged helix DNA-binding domain"/>
    <property type="match status" value="1"/>
</dbReference>
<dbReference type="GO" id="GO:0003677">
    <property type="term" value="F:DNA binding"/>
    <property type="evidence" value="ECO:0007669"/>
    <property type="project" value="UniProtKB-KW"/>
</dbReference>
<dbReference type="InterPro" id="IPR036388">
    <property type="entry name" value="WH-like_DNA-bd_sf"/>
</dbReference>
<dbReference type="EMBL" id="HG322949">
    <property type="protein sequence ID" value="CDG84189.1"/>
    <property type="molecule type" value="Genomic_DNA"/>
</dbReference>
<sequence>MKPTQFSDMLCPVARSMGRVGDSWSMLILRDAFHGMTRFDEFVKSTRIAPNILTRRLADLVENGLLERRLYNERPARHEYVLTELGHSFRPVLFALIAWGNENFAPEGISMQMVNRETGLPAVPVVFDSLAKLPLTDEHYMMVPGPAASDNMRLRLANAERRRQERLGTTPPAP</sequence>
<keyword evidence="3" id="KW-0804">Transcription</keyword>